<evidence type="ECO:0000313" key="2">
    <source>
        <dbReference type="EMBL" id="KAJ5100422.1"/>
    </source>
</evidence>
<dbReference type="EMBL" id="JAPQKH010000004">
    <property type="protein sequence ID" value="KAJ5100422.1"/>
    <property type="molecule type" value="Genomic_DNA"/>
</dbReference>
<feature type="domain" description="Heterokaryon incompatibility" evidence="1">
    <location>
        <begin position="15"/>
        <end position="129"/>
    </location>
</feature>
<dbReference type="AlphaFoldDB" id="A0A9W9FHS3"/>
<name>A0A9W9FHS3_9EURO</name>
<proteinExistence type="predicted"/>
<sequence>MENIQSLETEGSLSHNEDIPAAITDAMTVCSRLGIEFLWVDRLCIIQDDFQEKSRQINAMENIYGNCYITIAQLQGDGAHSGLCGVSRPRKALAGPSQAGDIYLIREYDQYETIKSHSKWVTRGWTFQEAFLSSRLLLFSEQGVIFECQDGEKINIEDRALRETEFMNIESQFDLSVPQRVIEEYTKRDLTLEADILFAFTGILHHQFGTEHYYGNCLSRFQHLLLWRSSEDKYTPRVPQGDMIFPSWSWISINGPIEFPYIGAENSAGNLALWMLVFNGSIRLIPYLEVTRDKESIRKRKLMKLIAIIAWRNGLLPSKLPSCFEPDANWQHYLDIIESRWSKSYDMYTEALGIDHHAITAPSVAEKFSQGMISLGQEPGRVLVYTSSLVLTVKPQSLKEGGAVFMTQNGRVLGTSEWSTKMKQGELNNFLETLEKHPTTQLDALALSLVEVSTSLDHVEEGLWRDSTGAPLQELPDPISFPGDYDYNHPSEYGSLTTILITVMLVETRCGISRRVGIGEFFLHDWVSSGPQLRPFVLA</sequence>
<evidence type="ECO:0000313" key="3">
    <source>
        <dbReference type="Proteomes" id="UP001149165"/>
    </source>
</evidence>
<dbReference type="PANTHER" id="PTHR33112">
    <property type="entry name" value="DOMAIN PROTEIN, PUTATIVE-RELATED"/>
    <property type="match status" value="1"/>
</dbReference>
<organism evidence="2 3">
    <name type="scientific">Penicillium angulare</name>
    <dbReference type="NCBI Taxonomy" id="116970"/>
    <lineage>
        <taxon>Eukaryota</taxon>
        <taxon>Fungi</taxon>
        <taxon>Dikarya</taxon>
        <taxon>Ascomycota</taxon>
        <taxon>Pezizomycotina</taxon>
        <taxon>Eurotiomycetes</taxon>
        <taxon>Eurotiomycetidae</taxon>
        <taxon>Eurotiales</taxon>
        <taxon>Aspergillaceae</taxon>
        <taxon>Penicillium</taxon>
    </lineage>
</organism>
<accession>A0A9W9FHS3</accession>
<dbReference type="OrthoDB" id="5135333at2759"/>
<evidence type="ECO:0000259" key="1">
    <source>
        <dbReference type="Pfam" id="PF06985"/>
    </source>
</evidence>
<reference evidence="2" key="1">
    <citation type="submission" date="2022-11" db="EMBL/GenBank/DDBJ databases">
        <authorList>
            <person name="Petersen C."/>
        </authorList>
    </citation>
    <scope>NUCLEOTIDE SEQUENCE</scope>
    <source>
        <strain evidence="2">IBT 30069</strain>
    </source>
</reference>
<dbReference type="PANTHER" id="PTHR33112:SF1">
    <property type="entry name" value="HETEROKARYON INCOMPATIBILITY DOMAIN-CONTAINING PROTEIN"/>
    <property type="match status" value="1"/>
</dbReference>
<protein>
    <submittedName>
        <fullName evidence="2">HET-domain-containing protein</fullName>
    </submittedName>
</protein>
<comment type="caution">
    <text evidence="2">The sequence shown here is derived from an EMBL/GenBank/DDBJ whole genome shotgun (WGS) entry which is preliminary data.</text>
</comment>
<dbReference type="InterPro" id="IPR010730">
    <property type="entry name" value="HET"/>
</dbReference>
<dbReference type="Proteomes" id="UP001149165">
    <property type="component" value="Unassembled WGS sequence"/>
</dbReference>
<gene>
    <name evidence="2" type="ORF">N7456_006474</name>
</gene>
<dbReference type="Pfam" id="PF06985">
    <property type="entry name" value="HET"/>
    <property type="match status" value="1"/>
</dbReference>
<keyword evidence="3" id="KW-1185">Reference proteome</keyword>
<reference evidence="2" key="2">
    <citation type="journal article" date="2023" name="IMA Fungus">
        <title>Comparative genomic study of the Penicillium genus elucidates a diverse pangenome and 15 lateral gene transfer events.</title>
        <authorList>
            <person name="Petersen C."/>
            <person name="Sorensen T."/>
            <person name="Nielsen M.R."/>
            <person name="Sondergaard T.E."/>
            <person name="Sorensen J.L."/>
            <person name="Fitzpatrick D.A."/>
            <person name="Frisvad J.C."/>
            <person name="Nielsen K.L."/>
        </authorList>
    </citation>
    <scope>NUCLEOTIDE SEQUENCE</scope>
    <source>
        <strain evidence="2">IBT 30069</strain>
    </source>
</reference>